<keyword evidence="2" id="KW-0472">Membrane</keyword>
<dbReference type="AlphaFoldDB" id="A0A816JPT8"/>
<organism evidence="3">
    <name type="scientific">Brassica napus</name>
    <name type="common">Rape</name>
    <dbReference type="NCBI Taxonomy" id="3708"/>
    <lineage>
        <taxon>Eukaryota</taxon>
        <taxon>Viridiplantae</taxon>
        <taxon>Streptophyta</taxon>
        <taxon>Embryophyta</taxon>
        <taxon>Tracheophyta</taxon>
        <taxon>Spermatophyta</taxon>
        <taxon>Magnoliopsida</taxon>
        <taxon>eudicotyledons</taxon>
        <taxon>Gunneridae</taxon>
        <taxon>Pentapetalae</taxon>
        <taxon>rosids</taxon>
        <taxon>malvids</taxon>
        <taxon>Brassicales</taxon>
        <taxon>Brassicaceae</taxon>
        <taxon>Brassiceae</taxon>
        <taxon>Brassica</taxon>
    </lineage>
</organism>
<dbReference type="Proteomes" id="UP001295469">
    <property type="component" value="Chromosome C04"/>
</dbReference>
<evidence type="ECO:0000256" key="1">
    <source>
        <dbReference type="SAM" id="MobiDB-lite"/>
    </source>
</evidence>
<dbReference type="EMBL" id="HG994368">
    <property type="protein sequence ID" value="CAF1855228.1"/>
    <property type="molecule type" value="Genomic_DNA"/>
</dbReference>
<feature type="transmembrane region" description="Helical" evidence="2">
    <location>
        <begin position="14"/>
        <end position="35"/>
    </location>
</feature>
<gene>
    <name evidence="3" type="ORF">DARMORV10_C04P40330.1</name>
</gene>
<evidence type="ECO:0000256" key="2">
    <source>
        <dbReference type="SAM" id="Phobius"/>
    </source>
</evidence>
<evidence type="ECO:0000313" key="3">
    <source>
        <dbReference type="EMBL" id="CAF1855228.1"/>
    </source>
</evidence>
<reference evidence="3" key="1">
    <citation type="submission" date="2021-01" db="EMBL/GenBank/DDBJ databases">
        <authorList>
            <consortium name="Genoscope - CEA"/>
            <person name="William W."/>
        </authorList>
    </citation>
    <scope>NUCLEOTIDE SEQUENCE</scope>
</reference>
<accession>A0A816JPT8</accession>
<protein>
    <submittedName>
        <fullName evidence="3">(rape) hypothetical protein</fullName>
    </submittedName>
</protein>
<keyword evidence="2" id="KW-1133">Transmembrane helix</keyword>
<keyword evidence="2" id="KW-0812">Transmembrane</keyword>
<feature type="region of interest" description="Disordered" evidence="1">
    <location>
        <begin position="76"/>
        <end position="108"/>
    </location>
</feature>
<name>A0A816JPT8_BRANA</name>
<proteinExistence type="predicted"/>
<sequence length="108" mass="11471">MEHDLPGLHATQGISFDLFQVCVVFCASILAVYYYEYDHLPLLELVAATGNDDDGDDMPGMNSVSAKVDVGGRALEGAPTTLAGPSDLDTNKPPARASLKMAEKARMA</sequence>